<name>A0A2P2NMI9_RHIMU</name>
<keyword evidence="1" id="KW-0808">Transferase</keyword>
<keyword evidence="1" id="KW-0489">Methyltransferase</keyword>
<organism evidence="1">
    <name type="scientific">Rhizophora mucronata</name>
    <name type="common">Asiatic mangrove</name>
    <dbReference type="NCBI Taxonomy" id="61149"/>
    <lineage>
        <taxon>Eukaryota</taxon>
        <taxon>Viridiplantae</taxon>
        <taxon>Streptophyta</taxon>
        <taxon>Embryophyta</taxon>
        <taxon>Tracheophyta</taxon>
        <taxon>Spermatophyta</taxon>
        <taxon>Magnoliopsida</taxon>
        <taxon>eudicotyledons</taxon>
        <taxon>Gunneridae</taxon>
        <taxon>Pentapetalae</taxon>
        <taxon>rosids</taxon>
        <taxon>fabids</taxon>
        <taxon>Malpighiales</taxon>
        <taxon>Rhizophoraceae</taxon>
        <taxon>Rhizophora</taxon>
    </lineage>
</organism>
<accession>A0A2P2NMI9</accession>
<reference evidence="1" key="1">
    <citation type="submission" date="2018-02" db="EMBL/GenBank/DDBJ databases">
        <title>Rhizophora mucronata_Transcriptome.</title>
        <authorList>
            <person name="Meera S.P."/>
            <person name="Sreeshan A."/>
            <person name="Augustine A."/>
        </authorList>
    </citation>
    <scope>NUCLEOTIDE SEQUENCE</scope>
    <source>
        <tissue evidence="1">Leaf</tissue>
    </source>
</reference>
<dbReference type="GO" id="GO:0032259">
    <property type="term" value="P:methylation"/>
    <property type="evidence" value="ECO:0007669"/>
    <property type="project" value="UniProtKB-KW"/>
</dbReference>
<protein>
    <submittedName>
        <fullName evidence="1">Ribosomal RNA small subunit methyltransferase H</fullName>
    </submittedName>
</protein>
<proteinExistence type="predicted"/>
<evidence type="ECO:0000313" key="1">
    <source>
        <dbReference type="EMBL" id="MBX43693.1"/>
    </source>
</evidence>
<dbReference type="GO" id="GO:0008168">
    <property type="term" value="F:methyltransferase activity"/>
    <property type="evidence" value="ECO:0007669"/>
    <property type="project" value="UniProtKB-KW"/>
</dbReference>
<dbReference type="EMBL" id="GGEC01063209">
    <property type="protein sequence ID" value="MBX43693.1"/>
    <property type="molecule type" value="Transcribed_RNA"/>
</dbReference>
<dbReference type="AlphaFoldDB" id="A0A2P2NMI9"/>
<sequence>MRLDYSGGMAGCAKSAVDEGAETQRRKNVEHLAEQHGEVIFGSKKIELIKVV</sequence>